<accession>A0AAU8SSE3</accession>
<proteinExistence type="predicted"/>
<dbReference type="RefSeq" id="WP_049813613.1">
    <property type="nucleotide sequence ID" value="NZ_CADFGE010000021.1"/>
</dbReference>
<feature type="chain" id="PRO_5043515716" evidence="1">
    <location>
        <begin position="24"/>
        <end position="99"/>
    </location>
</feature>
<feature type="signal peptide" evidence="1">
    <location>
        <begin position="1"/>
        <end position="23"/>
    </location>
</feature>
<dbReference type="GeneID" id="66521065"/>
<reference evidence="2 3" key="1">
    <citation type="journal article" date="2015" name="Genome Announc.">
        <title>Complete genome sequences for 59 burkholderia isolates, both pathogenic and near neighbor.</title>
        <authorList>
            <person name="Johnson S.L."/>
            <person name="Bishop-Lilly K.A."/>
            <person name="Ladner J.T."/>
            <person name="Daligault H.E."/>
            <person name="Davenport K.W."/>
            <person name="Jaissle J."/>
            <person name="Frey K.G."/>
            <person name="Koroleva G.I."/>
            <person name="Bruce D.C."/>
            <person name="Coyne S.R."/>
            <person name="Broomall S.M."/>
            <person name="Li P.E."/>
            <person name="Teshima H."/>
            <person name="Gibbons H.S."/>
            <person name="Palacios G.F."/>
            <person name="Rosenzweig C.N."/>
            <person name="Redden C.L."/>
            <person name="Xu Y."/>
            <person name="Minogue T.D."/>
            <person name="Chain P.S."/>
        </authorList>
    </citation>
    <scope>NUCLEOTIDE SEQUENCE [LARGE SCALE GENOMIC DNA]</scope>
    <source>
        <strain evidence="2 3">ATCC BAA-463</strain>
    </source>
</reference>
<keyword evidence="2" id="KW-0614">Plasmid</keyword>
<sequence length="99" mass="10525">MKAGRLYVFSTAALLLAASYANASPAMSYTKQVHLRDGKTATCIVNGHGPETLTGAALPTLTTAERNEAEIDAIAPLRRIPNQKNKYPDPLTAPRVACS</sequence>
<protein>
    <submittedName>
        <fullName evidence="2">Uncharacterized protein</fullName>
    </submittedName>
</protein>
<dbReference type="KEGG" id="bfn:OI25_7973"/>
<evidence type="ECO:0000313" key="3">
    <source>
        <dbReference type="Proteomes" id="UP000032614"/>
    </source>
</evidence>
<dbReference type="EMBL" id="CP010024">
    <property type="protein sequence ID" value="AJZ56324.1"/>
    <property type="molecule type" value="Genomic_DNA"/>
</dbReference>
<dbReference type="AlphaFoldDB" id="A0AAU8SSE3"/>
<evidence type="ECO:0000313" key="2">
    <source>
        <dbReference type="EMBL" id="AJZ56324.1"/>
    </source>
</evidence>
<geneLocation type="plasmid" evidence="2 3">
    <name>pBIL</name>
</geneLocation>
<organism evidence="2 3">
    <name type="scientific">Paraburkholderia fungorum</name>
    <dbReference type="NCBI Taxonomy" id="134537"/>
    <lineage>
        <taxon>Bacteria</taxon>
        <taxon>Pseudomonadati</taxon>
        <taxon>Pseudomonadota</taxon>
        <taxon>Betaproteobacteria</taxon>
        <taxon>Burkholderiales</taxon>
        <taxon>Burkholderiaceae</taxon>
        <taxon>Paraburkholderia</taxon>
    </lineage>
</organism>
<evidence type="ECO:0000256" key="1">
    <source>
        <dbReference type="SAM" id="SignalP"/>
    </source>
</evidence>
<gene>
    <name evidence="2" type="ORF">OI25_7973</name>
</gene>
<name>A0AAU8SSE3_9BURK</name>
<keyword evidence="1" id="KW-0732">Signal</keyword>
<dbReference type="Proteomes" id="UP000032614">
    <property type="component" value="Plasmid pBIL"/>
</dbReference>